<evidence type="ECO:0000313" key="3">
    <source>
        <dbReference type="EMBL" id="KAA4540914.1"/>
    </source>
</evidence>
<dbReference type="Pfam" id="PF20434">
    <property type="entry name" value="BD-FAE"/>
    <property type="match status" value="1"/>
</dbReference>
<dbReference type="InterPro" id="IPR049492">
    <property type="entry name" value="BD-FAE-like_dom"/>
</dbReference>
<evidence type="ECO:0000256" key="1">
    <source>
        <dbReference type="ARBA" id="ARBA00022801"/>
    </source>
</evidence>
<dbReference type="Proteomes" id="UP000283329">
    <property type="component" value="Unassembled WGS sequence"/>
</dbReference>
<dbReference type="EMBL" id="QRJR01000020">
    <property type="protein sequence ID" value="RHH43012.1"/>
    <property type="molecule type" value="Genomic_DNA"/>
</dbReference>
<proteinExistence type="predicted"/>
<sequence length="340" mass="38176">MMHISSDIAFRRSLWRPFMLFLACVLSLAVWPPLRAQEKPVGKHIGYNRYGNRLYQVGGQIDVYPRKQLAKLYSGQFPADAFVPWSKTIYDHKFEIDEQKVRTKHFVYRSHEGYDLEMYIDLPASGSGFPVLFHIFGGGWTSGTPERVEVISKYLASLGIAGVRVGHSLSTHPGATIARAFDDINYARQYVFRRAAECRIDTTRYGYVGGSSGAHLSAVSALHDPGTKVLVGFAGVYDYNMFGGDDKPYFAPNTAEFKREISPASMIPVSSPAVFLGHGLGDFLVGYLQSTNFASWLAKQGLEVELHLYPYYSHAFNHPGITDMFPKLMDEVEHFLQIHL</sequence>
<evidence type="ECO:0000313" key="6">
    <source>
        <dbReference type="Proteomes" id="UP000478493"/>
    </source>
</evidence>
<dbReference type="InterPro" id="IPR029058">
    <property type="entry name" value="AB_hydrolase_fold"/>
</dbReference>
<comment type="caution">
    <text evidence="4">The sequence shown here is derived from an EMBL/GenBank/DDBJ whole genome shotgun (WGS) entry which is preliminary data.</text>
</comment>
<dbReference type="AlphaFoldDB" id="A0A3E5HP02"/>
<keyword evidence="1 4" id="KW-0378">Hydrolase</keyword>
<name>A0A3E5HP02_BACOV</name>
<reference evidence="4 5" key="1">
    <citation type="submission" date="2018-08" db="EMBL/GenBank/DDBJ databases">
        <title>A genome reference for cultivated species of the human gut microbiota.</title>
        <authorList>
            <person name="Zou Y."/>
            <person name="Xue W."/>
            <person name="Luo G."/>
        </authorList>
    </citation>
    <scope>NUCLEOTIDE SEQUENCE [LARGE SCALE GENOMIC DNA]</scope>
    <source>
        <strain evidence="4 5">AM17-48</strain>
    </source>
</reference>
<gene>
    <name evidence="4" type="ORF">DW206_18110</name>
    <name evidence="3" type="ORF">F3B85_05170</name>
</gene>
<organism evidence="4 5">
    <name type="scientific">Bacteroides ovatus</name>
    <dbReference type="NCBI Taxonomy" id="28116"/>
    <lineage>
        <taxon>Bacteria</taxon>
        <taxon>Pseudomonadati</taxon>
        <taxon>Bacteroidota</taxon>
        <taxon>Bacteroidia</taxon>
        <taxon>Bacteroidales</taxon>
        <taxon>Bacteroidaceae</taxon>
        <taxon>Bacteroides</taxon>
    </lineage>
</organism>
<evidence type="ECO:0000313" key="4">
    <source>
        <dbReference type="EMBL" id="RHH43012.1"/>
    </source>
</evidence>
<dbReference type="EMBL" id="VWGP01000003">
    <property type="protein sequence ID" value="KAA4540914.1"/>
    <property type="molecule type" value="Genomic_DNA"/>
</dbReference>
<evidence type="ECO:0000259" key="2">
    <source>
        <dbReference type="Pfam" id="PF20434"/>
    </source>
</evidence>
<dbReference type="SUPFAM" id="SSF53474">
    <property type="entry name" value="alpha/beta-Hydrolases"/>
    <property type="match status" value="1"/>
</dbReference>
<evidence type="ECO:0000313" key="5">
    <source>
        <dbReference type="Proteomes" id="UP000283329"/>
    </source>
</evidence>
<dbReference type="RefSeq" id="WP_004305267.1">
    <property type="nucleotide sequence ID" value="NZ_BAABYV010000001.1"/>
</dbReference>
<dbReference type="Proteomes" id="UP000478493">
    <property type="component" value="Unassembled WGS sequence"/>
</dbReference>
<reference evidence="3 6" key="2">
    <citation type="journal article" date="2019" name="Nat. Med.">
        <title>A library of human gut bacterial isolates paired with longitudinal multiomics data enables mechanistic microbiome research.</title>
        <authorList>
            <person name="Poyet M."/>
            <person name="Groussin M."/>
            <person name="Gibbons S.M."/>
            <person name="Avila-Pacheco J."/>
            <person name="Jiang X."/>
            <person name="Kearney S.M."/>
            <person name="Perrotta A.R."/>
            <person name="Berdy B."/>
            <person name="Zhao S."/>
            <person name="Lieberman T.D."/>
            <person name="Swanson P.K."/>
            <person name="Smith M."/>
            <person name="Roesemann S."/>
            <person name="Alexander J.E."/>
            <person name="Rich S.A."/>
            <person name="Livny J."/>
            <person name="Vlamakis H."/>
            <person name="Clish C."/>
            <person name="Bullock K."/>
            <person name="Deik A."/>
            <person name="Scott J."/>
            <person name="Pierce K.A."/>
            <person name="Xavier R.J."/>
            <person name="Alm E.J."/>
        </authorList>
    </citation>
    <scope>NUCLEOTIDE SEQUENCE [LARGE SCALE GENOMIC DNA]</scope>
    <source>
        <strain evidence="3 6">BIOML-A41</strain>
    </source>
</reference>
<protein>
    <submittedName>
        <fullName evidence="4">Alpha/beta hydrolase</fullName>
    </submittedName>
</protein>
<dbReference type="PANTHER" id="PTHR48081">
    <property type="entry name" value="AB HYDROLASE SUPERFAMILY PROTEIN C4A8.06C"/>
    <property type="match status" value="1"/>
</dbReference>
<dbReference type="InterPro" id="IPR050300">
    <property type="entry name" value="GDXG_lipolytic_enzyme"/>
</dbReference>
<feature type="domain" description="BD-FAE-like" evidence="2">
    <location>
        <begin position="120"/>
        <end position="224"/>
    </location>
</feature>
<accession>A0A3E5HP02</accession>
<dbReference type="Gene3D" id="3.40.50.1820">
    <property type="entry name" value="alpha/beta hydrolase"/>
    <property type="match status" value="1"/>
</dbReference>
<dbReference type="GO" id="GO:0016787">
    <property type="term" value="F:hydrolase activity"/>
    <property type="evidence" value="ECO:0007669"/>
    <property type="project" value="UniProtKB-KW"/>
</dbReference>